<evidence type="ECO:0000256" key="4">
    <source>
        <dbReference type="ARBA" id="ARBA00023125"/>
    </source>
</evidence>
<gene>
    <name evidence="8" type="primary">tnpB</name>
    <name evidence="8" type="ORF">G3574_03935</name>
</gene>
<dbReference type="PANTHER" id="PTHR30405:SF25">
    <property type="entry name" value="RNA-GUIDED DNA ENDONUCLEASE INSQ-RELATED"/>
    <property type="match status" value="1"/>
</dbReference>
<name>A0A6B3SH83_9BURK</name>
<dbReference type="Pfam" id="PF07282">
    <property type="entry name" value="Cas12f1-like_TNB"/>
    <property type="match status" value="1"/>
</dbReference>
<dbReference type="NCBIfam" id="TIGR01766">
    <property type="entry name" value="IS200/IS605 family accessory protein TnpB-like domain"/>
    <property type="match status" value="1"/>
</dbReference>
<comment type="caution">
    <text evidence="8">The sequence shown here is derived from an EMBL/GenBank/DDBJ whole genome shotgun (WGS) entry which is preliminary data.</text>
</comment>
<proteinExistence type="inferred from homology"/>
<keyword evidence="4" id="KW-0238">DNA-binding</keyword>
<accession>A0A6B3SH83</accession>
<reference evidence="8 9" key="1">
    <citation type="submission" date="2020-02" db="EMBL/GenBank/DDBJ databases">
        <authorList>
            <person name="Kim M.K."/>
        </authorList>
    </citation>
    <scope>NUCLEOTIDE SEQUENCE [LARGE SCALE GENOMIC DNA]</scope>
    <source>
        <strain evidence="8 9">17J57-3</strain>
    </source>
</reference>
<evidence type="ECO:0000256" key="2">
    <source>
        <dbReference type="ARBA" id="ARBA00011044"/>
    </source>
</evidence>
<evidence type="ECO:0000313" key="9">
    <source>
        <dbReference type="Proteomes" id="UP000482155"/>
    </source>
</evidence>
<evidence type="ECO:0000259" key="7">
    <source>
        <dbReference type="Pfam" id="PF07282"/>
    </source>
</evidence>
<dbReference type="PANTHER" id="PTHR30405">
    <property type="entry name" value="TRANSPOSASE"/>
    <property type="match status" value="1"/>
</dbReference>
<dbReference type="AlphaFoldDB" id="A0A6B3SH83"/>
<keyword evidence="9" id="KW-1185">Reference proteome</keyword>
<keyword evidence="5" id="KW-0233">DNA recombination</keyword>
<evidence type="ECO:0000259" key="6">
    <source>
        <dbReference type="Pfam" id="PF01385"/>
    </source>
</evidence>
<sequence>MPTLTSSKEKVVRVLRLRIKDKHAAALRDKAYWVNQVWNYVNELSFKVWERERKFLLGYDFATYTKGASKAGVALHSQSIQAIAEEYANKRKQARKVKLRWRVSGGSRRSLGWIPFKATALRYRNGQLWLSGIDKPLGLWDSYGLSGYDLGTGNVSEDARGRWYINICATPKAKPMQRPTLFSDSVGVDLGLKDFVATSDGAVIEAQNLYRALEAKLRVAQRAKKTNGTRAIHAKIANRRKDFHHQLSRRLVDSYAAIFIGNVNAAALAKTRLAKSVMDAGWSQFRTMLKYKSAYAGVWFEEVNEAYSTVTCSDCKKRTGPIVREGLRIREWTCSGCSAHHHRDVNASRNILALGLGRLAGGIPVLTAQAAAEG</sequence>
<dbReference type="Proteomes" id="UP000482155">
    <property type="component" value="Unassembled WGS sequence"/>
</dbReference>
<organism evidence="8 9">
    <name type="scientific">Noviherbaspirillum galbum</name>
    <dbReference type="NCBI Taxonomy" id="2709383"/>
    <lineage>
        <taxon>Bacteria</taxon>
        <taxon>Pseudomonadati</taxon>
        <taxon>Pseudomonadota</taxon>
        <taxon>Betaproteobacteria</taxon>
        <taxon>Burkholderiales</taxon>
        <taxon>Oxalobacteraceae</taxon>
        <taxon>Noviherbaspirillum</taxon>
    </lineage>
</organism>
<dbReference type="Pfam" id="PF01385">
    <property type="entry name" value="OrfB_IS605"/>
    <property type="match status" value="1"/>
</dbReference>
<dbReference type="InterPro" id="IPR051399">
    <property type="entry name" value="RNA-guided_DNA_endo/Transpos"/>
</dbReference>
<comment type="similarity">
    <text evidence="2">In the N-terminal section; belongs to the transposase 2 family.</text>
</comment>
<feature type="domain" description="Cas12f1-like TNB" evidence="7">
    <location>
        <begin position="282"/>
        <end position="351"/>
    </location>
</feature>
<evidence type="ECO:0000313" key="8">
    <source>
        <dbReference type="EMBL" id="NEX60221.1"/>
    </source>
</evidence>
<dbReference type="EMBL" id="JAAIVB010000011">
    <property type="protein sequence ID" value="NEX60221.1"/>
    <property type="molecule type" value="Genomic_DNA"/>
</dbReference>
<evidence type="ECO:0000256" key="3">
    <source>
        <dbReference type="ARBA" id="ARBA00022578"/>
    </source>
</evidence>
<comment type="similarity">
    <text evidence="1">In the C-terminal section; belongs to the transposase 35 family.</text>
</comment>
<dbReference type="RefSeq" id="WP_163960713.1">
    <property type="nucleotide sequence ID" value="NZ_JAAIVB010000011.1"/>
</dbReference>
<dbReference type="InterPro" id="IPR010095">
    <property type="entry name" value="Cas12f1-like_TNB"/>
</dbReference>
<dbReference type="GO" id="GO:0006310">
    <property type="term" value="P:DNA recombination"/>
    <property type="evidence" value="ECO:0007669"/>
    <property type="project" value="UniProtKB-KW"/>
</dbReference>
<evidence type="ECO:0000256" key="1">
    <source>
        <dbReference type="ARBA" id="ARBA00008761"/>
    </source>
</evidence>
<feature type="domain" description="Probable transposase IS891/IS1136/IS1341" evidence="6">
    <location>
        <begin position="184"/>
        <end position="270"/>
    </location>
</feature>
<keyword evidence="3" id="KW-0815">Transposition</keyword>
<dbReference type="NCBIfam" id="NF040570">
    <property type="entry name" value="guided_TnpB"/>
    <property type="match status" value="1"/>
</dbReference>
<evidence type="ECO:0000256" key="5">
    <source>
        <dbReference type="ARBA" id="ARBA00023172"/>
    </source>
</evidence>
<protein>
    <submittedName>
        <fullName evidence="8">IS200/IS605 family element transposase accessory protein TnpB</fullName>
    </submittedName>
</protein>
<dbReference type="InterPro" id="IPR001959">
    <property type="entry name" value="Transposase"/>
</dbReference>
<dbReference type="GO" id="GO:0003677">
    <property type="term" value="F:DNA binding"/>
    <property type="evidence" value="ECO:0007669"/>
    <property type="project" value="UniProtKB-KW"/>
</dbReference>
<dbReference type="GO" id="GO:0032196">
    <property type="term" value="P:transposition"/>
    <property type="evidence" value="ECO:0007669"/>
    <property type="project" value="UniProtKB-KW"/>
</dbReference>